<dbReference type="OrthoDB" id="2283674at2759"/>
<dbReference type="Proteomes" id="UP000603453">
    <property type="component" value="Unassembled WGS sequence"/>
</dbReference>
<proteinExistence type="predicted"/>
<gene>
    <name evidence="1" type="ORF">INT47_006547</name>
</gene>
<name>A0A8H7QYH2_9FUNG</name>
<reference evidence="1" key="1">
    <citation type="submission" date="2020-12" db="EMBL/GenBank/DDBJ databases">
        <title>Metabolic potential, ecology and presence of endohyphal bacteria is reflected in genomic diversity of Mucoromycotina.</title>
        <authorList>
            <person name="Muszewska A."/>
            <person name="Okrasinska A."/>
            <person name="Steczkiewicz K."/>
            <person name="Drgas O."/>
            <person name="Orlowska M."/>
            <person name="Perlinska-Lenart U."/>
            <person name="Aleksandrzak-Piekarczyk T."/>
            <person name="Szatraj K."/>
            <person name="Zielenkiewicz U."/>
            <person name="Pilsyk S."/>
            <person name="Malc E."/>
            <person name="Mieczkowski P."/>
            <person name="Kruszewska J.S."/>
            <person name="Biernat P."/>
            <person name="Pawlowska J."/>
        </authorList>
    </citation>
    <scope>NUCLEOTIDE SEQUENCE</scope>
    <source>
        <strain evidence="1">WA0000017839</strain>
    </source>
</reference>
<comment type="caution">
    <text evidence="1">The sequence shown here is derived from an EMBL/GenBank/DDBJ whole genome shotgun (WGS) entry which is preliminary data.</text>
</comment>
<protein>
    <submittedName>
        <fullName evidence="1">Uncharacterized protein</fullName>
    </submittedName>
</protein>
<sequence>MYFYEDGQENLLNEHGEKFYAPMEDVSTQIDDPNIVLETITNPETYLSAKRPPKKKLLSYGIYSDTSRESFIDRMKERGLVAKVTRELNVEVPSCTEMVAHL</sequence>
<dbReference type="AlphaFoldDB" id="A0A8H7QYH2"/>
<evidence type="ECO:0000313" key="1">
    <source>
        <dbReference type="EMBL" id="KAG2201003.1"/>
    </source>
</evidence>
<keyword evidence="2" id="KW-1185">Reference proteome</keyword>
<organism evidence="1 2">
    <name type="scientific">Mucor saturninus</name>
    <dbReference type="NCBI Taxonomy" id="64648"/>
    <lineage>
        <taxon>Eukaryota</taxon>
        <taxon>Fungi</taxon>
        <taxon>Fungi incertae sedis</taxon>
        <taxon>Mucoromycota</taxon>
        <taxon>Mucoromycotina</taxon>
        <taxon>Mucoromycetes</taxon>
        <taxon>Mucorales</taxon>
        <taxon>Mucorineae</taxon>
        <taxon>Mucoraceae</taxon>
        <taxon>Mucor</taxon>
    </lineage>
</organism>
<dbReference type="EMBL" id="JAEPRD010000076">
    <property type="protein sequence ID" value="KAG2201003.1"/>
    <property type="molecule type" value="Genomic_DNA"/>
</dbReference>
<evidence type="ECO:0000313" key="2">
    <source>
        <dbReference type="Proteomes" id="UP000603453"/>
    </source>
</evidence>
<accession>A0A8H7QYH2</accession>